<evidence type="ECO:0000313" key="2">
    <source>
        <dbReference type="EMBL" id="MPL96210.1"/>
    </source>
</evidence>
<comment type="caution">
    <text evidence="2">The sequence shown here is derived from an EMBL/GenBank/DDBJ whole genome shotgun (WGS) entry which is preliminary data.</text>
</comment>
<name>A0A644VYI9_9ZZZZ</name>
<dbReference type="AlphaFoldDB" id="A0A644VYI9"/>
<feature type="region of interest" description="Disordered" evidence="1">
    <location>
        <begin position="1"/>
        <end position="103"/>
    </location>
</feature>
<proteinExistence type="predicted"/>
<dbReference type="EMBL" id="VSSQ01000500">
    <property type="protein sequence ID" value="MPL96210.1"/>
    <property type="molecule type" value="Genomic_DNA"/>
</dbReference>
<reference evidence="2" key="1">
    <citation type="submission" date="2019-08" db="EMBL/GenBank/DDBJ databases">
        <authorList>
            <person name="Kucharzyk K."/>
            <person name="Murdoch R.W."/>
            <person name="Higgins S."/>
            <person name="Loffler F."/>
        </authorList>
    </citation>
    <scope>NUCLEOTIDE SEQUENCE</scope>
</reference>
<protein>
    <submittedName>
        <fullName evidence="2">Uncharacterized protein</fullName>
    </submittedName>
</protein>
<sequence>MSVSGAVVTDDNVRRRPKRAPVTLPAAAGFSGSLSRAGLRRRDELPRLVGVPDFAVEPDPDPVVNPAPDQSYEGENIPGGRPPEVDDKIGVQRGNPCPSHGLPLEPRVLDDLPRWARELVNRRIVGEHGTAVRQVKGKFAPALPEDPDLFPPHRPRLRAPEIQDGAEDDPPLLRHVGRILEKGPPVGEAALILREGPPLPGKRDGVHRADVLSGAVSQAAAVHGDQSAEGAGNARRMLEAGQPCVGKVFHQLRHPDSTPGPHLRTGDGKVGEKPAQLHHHAPDAAVGEEQVRSLPYDKEGNILSPDKFHEADDLLLRTGLDQGVRRTPDLP</sequence>
<organism evidence="2">
    <name type="scientific">bioreactor metagenome</name>
    <dbReference type="NCBI Taxonomy" id="1076179"/>
    <lineage>
        <taxon>unclassified sequences</taxon>
        <taxon>metagenomes</taxon>
        <taxon>ecological metagenomes</taxon>
    </lineage>
</organism>
<feature type="compositionally biased region" description="Basic and acidic residues" evidence="1">
    <location>
        <begin position="289"/>
        <end position="305"/>
    </location>
</feature>
<gene>
    <name evidence="2" type="ORF">SDC9_42385</name>
</gene>
<evidence type="ECO:0000256" key="1">
    <source>
        <dbReference type="SAM" id="MobiDB-lite"/>
    </source>
</evidence>
<accession>A0A644VYI9</accession>
<feature type="region of interest" description="Disordered" evidence="1">
    <location>
        <begin position="252"/>
        <end position="305"/>
    </location>
</feature>
<feature type="compositionally biased region" description="Low complexity" evidence="1">
    <location>
        <begin position="26"/>
        <end position="37"/>
    </location>
</feature>